<dbReference type="PANTHER" id="PTHR46669:SF1">
    <property type="entry name" value="LEUCINE-RICH PPR MOTIF-CONTAINING PROTEIN, MITOCHONDRIAL"/>
    <property type="match status" value="1"/>
</dbReference>
<dbReference type="GO" id="GO:0005634">
    <property type="term" value="C:nucleus"/>
    <property type="evidence" value="ECO:0007669"/>
    <property type="project" value="TreeGrafter"/>
</dbReference>
<dbReference type="GO" id="GO:0005739">
    <property type="term" value="C:mitochondrion"/>
    <property type="evidence" value="ECO:0007669"/>
    <property type="project" value="TreeGrafter"/>
</dbReference>
<accession>A0AAV7CIJ5</accession>
<dbReference type="EMBL" id="WNYA01000003">
    <property type="protein sequence ID" value="KAG8584242.1"/>
    <property type="molecule type" value="Genomic_DNA"/>
</dbReference>
<sequence>GHPPPRAWRVSSCHVLPCPWPACVPINMAALLAGARLVLRQGVRLLPAYTRRPSAVPVRCLSSSSRLLTLLAQERGSSEVESAPVARVRTWQDGLSIHLVGSRMKRSGRVGKQKLLRTFEEVCKAGKPNSNQAWFFLRACGSFMPEVPLLERTETVNNIWNKLKELGVEFNVTHYNTLLDIYIQNEHIFSPTEFLANMEAANVEPDQGTYQGLIAAYCSEGDIDGASQILGFMKSKNFPITEEVFNSLIKGHARAGDMESAKNVLSIMTSAGIEPRWSTHVALLNAYAERGDIESIRQVLNDSEVNVPQKQLTSVILALTKSGYSQYVPDVLEYMPNCISFSQDIINLCLTLMTQGYEDAALEVAKKLNAWKPADGNPDSQPGDFILRHCVHLNRPISVLYKCAEQLQAAEMHKQPKEFMLQCALRNSNIDL</sequence>
<comment type="caution">
    <text evidence="4">The sequence shown here is derived from an EMBL/GenBank/DDBJ whole genome shotgun (WGS) entry which is preliminary data.</text>
</comment>
<dbReference type="Gene3D" id="1.25.40.10">
    <property type="entry name" value="Tetratricopeptide repeat domain"/>
    <property type="match status" value="1"/>
</dbReference>
<evidence type="ECO:0000259" key="3">
    <source>
        <dbReference type="Pfam" id="PF17177"/>
    </source>
</evidence>
<dbReference type="GO" id="GO:0070129">
    <property type="term" value="P:regulation of mitochondrial translation"/>
    <property type="evidence" value="ECO:0007669"/>
    <property type="project" value="TreeGrafter"/>
</dbReference>
<dbReference type="PANTHER" id="PTHR46669">
    <property type="entry name" value="LEUCINE-RICH PPR MOTIF-CONTAINING PROTEIN, MITOCHONDRIAL"/>
    <property type="match status" value="1"/>
</dbReference>
<evidence type="ECO:0000256" key="1">
    <source>
        <dbReference type="ARBA" id="ARBA00022737"/>
    </source>
</evidence>
<dbReference type="InterPro" id="IPR002885">
    <property type="entry name" value="PPR_rpt"/>
</dbReference>
<feature type="domain" description="PROP1-like PPR" evidence="3">
    <location>
        <begin position="229"/>
        <end position="335"/>
    </location>
</feature>
<evidence type="ECO:0000256" key="2">
    <source>
        <dbReference type="PROSITE-ProRule" id="PRU00708"/>
    </source>
</evidence>
<organism evidence="4 5">
    <name type="scientific">Engystomops pustulosus</name>
    <name type="common">Tungara frog</name>
    <name type="synonym">Physalaemus pustulosus</name>
    <dbReference type="NCBI Taxonomy" id="76066"/>
    <lineage>
        <taxon>Eukaryota</taxon>
        <taxon>Metazoa</taxon>
        <taxon>Chordata</taxon>
        <taxon>Craniata</taxon>
        <taxon>Vertebrata</taxon>
        <taxon>Euteleostomi</taxon>
        <taxon>Amphibia</taxon>
        <taxon>Batrachia</taxon>
        <taxon>Anura</taxon>
        <taxon>Neobatrachia</taxon>
        <taxon>Hyloidea</taxon>
        <taxon>Leptodactylidae</taxon>
        <taxon>Leiuperinae</taxon>
        <taxon>Engystomops</taxon>
    </lineage>
</organism>
<dbReference type="NCBIfam" id="TIGR00756">
    <property type="entry name" value="PPR"/>
    <property type="match status" value="2"/>
</dbReference>
<dbReference type="Pfam" id="PF17177">
    <property type="entry name" value="PPR_long"/>
    <property type="match status" value="1"/>
</dbReference>
<evidence type="ECO:0000313" key="4">
    <source>
        <dbReference type="EMBL" id="KAG8584242.1"/>
    </source>
</evidence>
<feature type="non-terminal residue" evidence="4">
    <location>
        <position position="1"/>
    </location>
</feature>
<keyword evidence="5" id="KW-1185">Reference proteome</keyword>
<dbReference type="InterPro" id="IPR033443">
    <property type="entry name" value="PROP1-like_PPR_dom"/>
</dbReference>
<dbReference type="AlphaFoldDB" id="A0AAV7CIJ5"/>
<dbReference type="Proteomes" id="UP000824782">
    <property type="component" value="Unassembled WGS sequence"/>
</dbReference>
<dbReference type="InterPro" id="IPR033490">
    <property type="entry name" value="LRP130"/>
</dbReference>
<name>A0AAV7CIJ5_ENGPU</name>
<dbReference type="PROSITE" id="PS51375">
    <property type="entry name" value="PPR"/>
    <property type="match status" value="2"/>
</dbReference>
<keyword evidence="1" id="KW-0677">Repeat</keyword>
<proteinExistence type="predicted"/>
<feature type="repeat" description="PPR" evidence="2">
    <location>
        <begin position="206"/>
        <end position="240"/>
    </location>
</feature>
<protein>
    <recommendedName>
        <fullName evidence="3">PROP1-like PPR domain-containing protein</fullName>
    </recommendedName>
</protein>
<dbReference type="InterPro" id="IPR011990">
    <property type="entry name" value="TPR-like_helical_dom_sf"/>
</dbReference>
<reference evidence="4" key="1">
    <citation type="thesis" date="2020" institute="ProQuest LLC" country="789 East Eisenhower Parkway, Ann Arbor, MI, USA">
        <title>Comparative Genomics and Chromosome Evolution.</title>
        <authorList>
            <person name="Mudd A.B."/>
        </authorList>
    </citation>
    <scope>NUCLEOTIDE SEQUENCE</scope>
    <source>
        <strain evidence="4">237g6f4</strain>
        <tissue evidence="4">Blood</tissue>
    </source>
</reference>
<evidence type="ECO:0000313" key="5">
    <source>
        <dbReference type="Proteomes" id="UP000824782"/>
    </source>
</evidence>
<dbReference type="GO" id="GO:0003730">
    <property type="term" value="F:mRNA 3'-UTR binding"/>
    <property type="evidence" value="ECO:0007669"/>
    <property type="project" value="TreeGrafter"/>
</dbReference>
<feature type="repeat" description="PPR" evidence="2">
    <location>
        <begin position="241"/>
        <end position="275"/>
    </location>
</feature>
<gene>
    <name evidence="4" type="ORF">GDO81_008748</name>
</gene>